<reference evidence="5" key="1">
    <citation type="journal article" date="2021" name="PeerJ">
        <title>Extensive microbial diversity within the chicken gut microbiome revealed by metagenomics and culture.</title>
        <authorList>
            <person name="Gilroy R."/>
            <person name="Ravi A."/>
            <person name="Getino M."/>
            <person name="Pursley I."/>
            <person name="Horton D.L."/>
            <person name="Alikhan N.F."/>
            <person name="Baker D."/>
            <person name="Gharbi K."/>
            <person name="Hall N."/>
            <person name="Watson M."/>
            <person name="Adriaenssens E.M."/>
            <person name="Foster-Nyarko E."/>
            <person name="Jarju S."/>
            <person name="Secka A."/>
            <person name="Antonio M."/>
            <person name="Oren A."/>
            <person name="Chaudhuri R.R."/>
            <person name="La Ragione R."/>
            <person name="Hildebrand F."/>
            <person name="Pallen M.J."/>
        </authorList>
    </citation>
    <scope>NUCLEOTIDE SEQUENCE</scope>
    <source>
        <strain evidence="5">CHK187-11901</strain>
    </source>
</reference>
<comment type="caution">
    <text evidence="5">The sequence shown here is derived from an EMBL/GenBank/DDBJ whole genome shotgun (WGS) entry which is preliminary data.</text>
</comment>
<dbReference type="Pfam" id="PF00392">
    <property type="entry name" value="GntR"/>
    <property type="match status" value="1"/>
</dbReference>
<evidence type="ECO:0000313" key="5">
    <source>
        <dbReference type="EMBL" id="HJC37297.1"/>
    </source>
</evidence>
<dbReference type="Gene3D" id="1.10.10.10">
    <property type="entry name" value="Winged helix-like DNA-binding domain superfamily/Winged helix DNA-binding domain"/>
    <property type="match status" value="1"/>
</dbReference>
<feature type="domain" description="HTH gntR-type" evidence="4">
    <location>
        <begin position="7"/>
        <end position="75"/>
    </location>
</feature>
<evidence type="ECO:0000256" key="2">
    <source>
        <dbReference type="ARBA" id="ARBA00023125"/>
    </source>
</evidence>
<dbReference type="SUPFAM" id="SSF46785">
    <property type="entry name" value="Winged helix' DNA-binding domain"/>
    <property type="match status" value="1"/>
</dbReference>
<keyword evidence="2" id="KW-0238">DNA-binding</keyword>
<dbReference type="Proteomes" id="UP000823896">
    <property type="component" value="Unassembled WGS sequence"/>
</dbReference>
<keyword evidence="1" id="KW-0805">Transcription regulation</keyword>
<gene>
    <name evidence="5" type="ORF">H9702_09260</name>
</gene>
<dbReference type="SMART" id="SM00345">
    <property type="entry name" value="HTH_GNTR"/>
    <property type="match status" value="1"/>
</dbReference>
<dbReference type="InterPro" id="IPR000524">
    <property type="entry name" value="Tscrpt_reg_HTH_GntR"/>
</dbReference>
<dbReference type="CDD" id="cd07377">
    <property type="entry name" value="WHTH_GntR"/>
    <property type="match status" value="1"/>
</dbReference>
<dbReference type="InterPro" id="IPR036390">
    <property type="entry name" value="WH_DNA-bd_sf"/>
</dbReference>
<evidence type="ECO:0000256" key="3">
    <source>
        <dbReference type="ARBA" id="ARBA00023163"/>
    </source>
</evidence>
<accession>A0A9D2NSV4</accession>
<organism evidence="5 6">
    <name type="scientific">Candidatus Merdibacter merdavium</name>
    <dbReference type="NCBI Taxonomy" id="2838692"/>
    <lineage>
        <taxon>Bacteria</taxon>
        <taxon>Bacillati</taxon>
        <taxon>Bacillota</taxon>
        <taxon>Erysipelotrichia</taxon>
        <taxon>Erysipelotrichales</taxon>
        <taxon>Erysipelotrichaceae</taxon>
        <taxon>Merdibacter</taxon>
    </lineage>
</organism>
<protein>
    <submittedName>
        <fullName evidence="5">GntR family transcriptional regulator</fullName>
    </submittedName>
</protein>
<dbReference type="AlphaFoldDB" id="A0A9D2NSV4"/>
<dbReference type="GO" id="GO:0003700">
    <property type="term" value="F:DNA-binding transcription factor activity"/>
    <property type="evidence" value="ECO:0007669"/>
    <property type="project" value="InterPro"/>
</dbReference>
<evidence type="ECO:0000256" key="1">
    <source>
        <dbReference type="ARBA" id="ARBA00023015"/>
    </source>
</evidence>
<reference evidence="5" key="2">
    <citation type="submission" date="2021-04" db="EMBL/GenBank/DDBJ databases">
        <authorList>
            <person name="Gilroy R."/>
        </authorList>
    </citation>
    <scope>NUCLEOTIDE SEQUENCE</scope>
    <source>
        <strain evidence="5">CHK187-11901</strain>
    </source>
</reference>
<evidence type="ECO:0000313" key="6">
    <source>
        <dbReference type="Proteomes" id="UP000823896"/>
    </source>
</evidence>
<dbReference type="InterPro" id="IPR036388">
    <property type="entry name" value="WH-like_DNA-bd_sf"/>
</dbReference>
<dbReference type="PROSITE" id="PS50949">
    <property type="entry name" value="HTH_GNTR"/>
    <property type="match status" value="1"/>
</dbReference>
<dbReference type="PANTHER" id="PTHR38445">
    <property type="entry name" value="HTH-TYPE TRANSCRIPTIONAL REPRESSOR YTRA"/>
    <property type="match status" value="1"/>
</dbReference>
<proteinExistence type="predicted"/>
<dbReference type="PANTHER" id="PTHR38445:SF6">
    <property type="entry name" value="GNTR-FAMILY TRANSCRIPTIONAL REGULATOR"/>
    <property type="match status" value="1"/>
</dbReference>
<evidence type="ECO:0000259" key="4">
    <source>
        <dbReference type="PROSITE" id="PS50949"/>
    </source>
</evidence>
<keyword evidence="3" id="KW-0804">Transcription</keyword>
<name>A0A9D2NSV4_9FIRM</name>
<sequence length="125" mass="14831">MHYDHARAIYLQIMDDIRQRIISGEYQCDEKIAPVRELAVRYEVNPNTMQKALTELEQEGLLYTKRTSGRFVTNDAARIEALRAQVITEKVREWIREMRAYGVDEKTLEELVRKELNDHETDRMC</sequence>
<dbReference type="GO" id="GO:0003677">
    <property type="term" value="F:DNA binding"/>
    <property type="evidence" value="ECO:0007669"/>
    <property type="project" value="UniProtKB-KW"/>
</dbReference>
<dbReference type="EMBL" id="DWWM01000057">
    <property type="protein sequence ID" value="HJC37297.1"/>
    <property type="molecule type" value="Genomic_DNA"/>
</dbReference>